<protein>
    <submittedName>
        <fullName evidence="2">Uncharacterized protein</fullName>
    </submittedName>
</protein>
<gene>
    <name evidence="2" type="ORF">PLEPLA_LOCUS31250</name>
</gene>
<evidence type="ECO:0000313" key="2">
    <source>
        <dbReference type="EMBL" id="CAB1443534.1"/>
    </source>
</evidence>
<sequence>MLSVAFPVHTSQLPGRWELSEPQKMEWLFEGHKPFPSGERAAEAERNKARWHPGQQARIKYENKVQECSPASQGSLHKVLVHSHQLWLYPPSAACCESNTRTNMGKPRFIPPRAPRPEPSQSGGGFKQSLDVRLM</sequence>
<dbReference type="EMBL" id="CADEAL010003124">
    <property type="protein sequence ID" value="CAB1443534.1"/>
    <property type="molecule type" value="Genomic_DNA"/>
</dbReference>
<feature type="compositionally biased region" description="Pro residues" evidence="1">
    <location>
        <begin position="109"/>
        <end position="118"/>
    </location>
</feature>
<reference evidence="2" key="1">
    <citation type="submission" date="2020-03" db="EMBL/GenBank/DDBJ databases">
        <authorList>
            <person name="Weist P."/>
        </authorList>
    </citation>
    <scope>NUCLEOTIDE SEQUENCE</scope>
</reference>
<name>A0A9N7YYT8_PLEPL</name>
<feature type="region of interest" description="Disordered" evidence="1">
    <location>
        <begin position="31"/>
        <end position="54"/>
    </location>
</feature>
<dbReference type="AlphaFoldDB" id="A0A9N7YYT8"/>
<comment type="caution">
    <text evidence="2">The sequence shown here is derived from an EMBL/GenBank/DDBJ whole genome shotgun (WGS) entry which is preliminary data.</text>
</comment>
<feature type="region of interest" description="Disordered" evidence="1">
    <location>
        <begin position="99"/>
        <end position="135"/>
    </location>
</feature>
<evidence type="ECO:0000256" key="1">
    <source>
        <dbReference type="SAM" id="MobiDB-lite"/>
    </source>
</evidence>
<evidence type="ECO:0000313" key="3">
    <source>
        <dbReference type="Proteomes" id="UP001153269"/>
    </source>
</evidence>
<keyword evidence="3" id="KW-1185">Reference proteome</keyword>
<accession>A0A9N7YYT8</accession>
<organism evidence="2 3">
    <name type="scientific">Pleuronectes platessa</name>
    <name type="common">European plaice</name>
    <dbReference type="NCBI Taxonomy" id="8262"/>
    <lineage>
        <taxon>Eukaryota</taxon>
        <taxon>Metazoa</taxon>
        <taxon>Chordata</taxon>
        <taxon>Craniata</taxon>
        <taxon>Vertebrata</taxon>
        <taxon>Euteleostomi</taxon>
        <taxon>Actinopterygii</taxon>
        <taxon>Neopterygii</taxon>
        <taxon>Teleostei</taxon>
        <taxon>Neoteleostei</taxon>
        <taxon>Acanthomorphata</taxon>
        <taxon>Carangaria</taxon>
        <taxon>Pleuronectiformes</taxon>
        <taxon>Pleuronectoidei</taxon>
        <taxon>Pleuronectidae</taxon>
        <taxon>Pleuronectes</taxon>
    </lineage>
</organism>
<dbReference type="Proteomes" id="UP001153269">
    <property type="component" value="Unassembled WGS sequence"/>
</dbReference>
<proteinExistence type="predicted"/>